<dbReference type="Pfam" id="PF12146">
    <property type="entry name" value="Hydrolase_4"/>
    <property type="match status" value="1"/>
</dbReference>
<dbReference type="PANTHER" id="PTHR12277:SF194">
    <property type="entry name" value="FI04476P"/>
    <property type="match status" value="1"/>
</dbReference>
<keyword evidence="1" id="KW-1133">Transmembrane helix</keyword>
<reference evidence="3" key="1">
    <citation type="submission" date="2022-01" db="EMBL/GenBank/DDBJ databases">
        <authorList>
            <person name="King R."/>
        </authorList>
    </citation>
    <scope>NUCLEOTIDE SEQUENCE</scope>
</reference>
<keyword evidence="1" id="KW-0472">Membrane</keyword>
<dbReference type="GO" id="GO:0005789">
    <property type="term" value="C:endoplasmic reticulum membrane"/>
    <property type="evidence" value="ECO:0007669"/>
    <property type="project" value="TreeGrafter"/>
</dbReference>
<dbReference type="EMBL" id="OV651819">
    <property type="protein sequence ID" value="CAH1113241.1"/>
    <property type="molecule type" value="Genomic_DNA"/>
</dbReference>
<protein>
    <recommendedName>
        <fullName evidence="2">Serine aminopeptidase S33 domain-containing protein</fullName>
    </recommendedName>
</protein>
<dbReference type="GO" id="GO:0006660">
    <property type="term" value="P:phosphatidylserine catabolic process"/>
    <property type="evidence" value="ECO:0007669"/>
    <property type="project" value="TreeGrafter"/>
</dbReference>
<dbReference type="PANTHER" id="PTHR12277">
    <property type="entry name" value="ALPHA/BETA HYDROLASE DOMAIN-CONTAINING PROTEIN"/>
    <property type="match status" value="1"/>
</dbReference>
<dbReference type="AlphaFoldDB" id="A0A9P0GKP2"/>
<evidence type="ECO:0000313" key="3">
    <source>
        <dbReference type="EMBL" id="CAH1113241.1"/>
    </source>
</evidence>
<dbReference type="OrthoDB" id="10249433at2759"/>
<evidence type="ECO:0000259" key="2">
    <source>
        <dbReference type="Pfam" id="PF12146"/>
    </source>
</evidence>
<name>A0A9P0GKP2_9CUCU</name>
<evidence type="ECO:0000256" key="1">
    <source>
        <dbReference type="SAM" id="Phobius"/>
    </source>
</evidence>
<dbReference type="Gene3D" id="3.40.50.1820">
    <property type="entry name" value="alpha/beta hydrolase"/>
    <property type="match status" value="1"/>
</dbReference>
<dbReference type="GO" id="GO:0047372">
    <property type="term" value="F:monoacylglycerol lipase activity"/>
    <property type="evidence" value="ECO:0007669"/>
    <property type="project" value="TreeGrafter"/>
</dbReference>
<sequence>MKNYLIAIVNEIIFPLGFRLCILFFIFFIVTYVVLPLIFMNSKTLQSALIFTRFGLHNEEKYFKTQRLPAYKNRYVTLENTRNNQEETLGLWHILPDDLAYKTIYDKPVDFDQALLHSQYSVLIYFHGTGEDRADNRYKYRIFTPFFHVIAFDYRGYGDSSSGEISEENVVNDCIELYKWVRNKTTSDVYVWGHSLGAAIAADTVAKFENEYKIKTKGLVLESAFTNLHDELYVHPLTKLLSWVPWFTATVVDPLTKNGFLFETDKHISTITCPMMILHAEDDDEIPVKFGRKLYEIASARNISTTIYHEFAKKEERGHVGIYDDTYMNLYVKNFLEVVNTTVG</sequence>
<proteinExistence type="predicted"/>
<gene>
    <name evidence="3" type="ORF">PSYICH_LOCUS13048</name>
</gene>
<feature type="domain" description="Serine aminopeptidase S33" evidence="2">
    <location>
        <begin position="122"/>
        <end position="244"/>
    </location>
</feature>
<dbReference type="SUPFAM" id="SSF53474">
    <property type="entry name" value="alpha/beta-Hydrolases"/>
    <property type="match status" value="1"/>
</dbReference>
<dbReference type="InterPro" id="IPR029058">
    <property type="entry name" value="AB_hydrolase_fold"/>
</dbReference>
<dbReference type="GO" id="GO:0004622">
    <property type="term" value="F:phosphatidylcholine lysophospholipase activity"/>
    <property type="evidence" value="ECO:0007669"/>
    <property type="project" value="TreeGrafter"/>
</dbReference>
<feature type="transmembrane region" description="Helical" evidence="1">
    <location>
        <begin position="12"/>
        <end position="39"/>
    </location>
</feature>
<keyword evidence="1" id="KW-0812">Transmembrane</keyword>
<accession>A0A9P0GKP2</accession>
<keyword evidence="4" id="KW-1185">Reference proteome</keyword>
<evidence type="ECO:0000313" key="4">
    <source>
        <dbReference type="Proteomes" id="UP001153636"/>
    </source>
</evidence>
<dbReference type="Proteomes" id="UP001153636">
    <property type="component" value="Chromosome 7"/>
</dbReference>
<dbReference type="InterPro" id="IPR022742">
    <property type="entry name" value="Hydrolase_4"/>
</dbReference>
<organism evidence="3 4">
    <name type="scientific">Psylliodes chrysocephalus</name>
    <dbReference type="NCBI Taxonomy" id="3402493"/>
    <lineage>
        <taxon>Eukaryota</taxon>
        <taxon>Metazoa</taxon>
        <taxon>Ecdysozoa</taxon>
        <taxon>Arthropoda</taxon>
        <taxon>Hexapoda</taxon>
        <taxon>Insecta</taxon>
        <taxon>Pterygota</taxon>
        <taxon>Neoptera</taxon>
        <taxon>Endopterygota</taxon>
        <taxon>Coleoptera</taxon>
        <taxon>Polyphaga</taxon>
        <taxon>Cucujiformia</taxon>
        <taxon>Chrysomeloidea</taxon>
        <taxon>Chrysomelidae</taxon>
        <taxon>Galerucinae</taxon>
        <taxon>Alticini</taxon>
        <taxon>Psylliodes</taxon>
    </lineage>
</organism>
<dbReference type="GO" id="GO:0052651">
    <property type="term" value="P:monoacylglycerol catabolic process"/>
    <property type="evidence" value="ECO:0007669"/>
    <property type="project" value="TreeGrafter"/>
</dbReference>